<evidence type="ECO:0000313" key="3">
    <source>
        <dbReference type="Proteomes" id="UP000799436"/>
    </source>
</evidence>
<evidence type="ECO:0000313" key="2">
    <source>
        <dbReference type="EMBL" id="KAF2774115.1"/>
    </source>
</evidence>
<feature type="compositionally biased region" description="Basic and acidic residues" evidence="1">
    <location>
        <begin position="193"/>
        <end position="204"/>
    </location>
</feature>
<accession>A0A6G1LML9</accession>
<proteinExistence type="predicted"/>
<feature type="compositionally biased region" description="Acidic residues" evidence="1">
    <location>
        <begin position="179"/>
        <end position="192"/>
    </location>
</feature>
<name>A0A6G1LML9_9PEZI</name>
<gene>
    <name evidence="2" type="ORF">EJ03DRAFT_346752</name>
</gene>
<dbReference type="Proteomes" id="UP000799436">
    <property type="component" value="Unassembled WGS sequence"/>
</dbReference>
<feature type="region of interest" description="Disordered" evidence="1">
    <location>
        <begin position="174"/>
        <end position="204"/>
    </location>
</feature>
<organism evidence="2 3">
    <name type="scientific">Teratosphaeria nubilosa</name>
    <dbReference type="NCBI Taxonomy" id="161662"/>
    <lineage>
        <taxon>Eukaryota</taxon>
        <taxon>Fungi</taxon>
        <taxon>Dikarya</taxon>
        <taxon>Ascomycota</taxon>
        <taxon>Pezizomycotina</taxon>
        <taxon>Dothideomycetes</taxon>
        <taxon>Dothideomycetidae</taxon>
        <taxon>Mycosphaerellales</taxon>
        <taxon>Teratosphaeriaceae</taxon>
        <taxon>Teratosphaeria</taxon>
    </lineage>
</organism>
<sequence length="224" mass="25246">MERFEALKSWKSEPRTTMNRNKNKFDDFNQGNLPTRTKRQDHSHLQHTIIGGGRRFPTIIEVGFISLADTGQVVGTYRVVCIPIQANPTAPVQLHYRIYGVPNHTDTSAAACNPPITARTLWRQCQKPRNTTLTVDFASDRAFEKAMMEGSEEGKNKDETRGVTAKKFVRHFLEAGPNQEDDDAEEDEECAEENGHKGKAKRTEREVIASISIISAQHSDPRVI</sequence>
<evidence type="ECO:0000256" key="1">
    <source>
        <dbReference type="SAM" id="MobiDB-lite"/>
    </source>
</evidence>
<keyword evidence="3" id="KW-1185">Reference proteome</keyword>
<protein>
    <submittedName>
        <fullName evidence="2">Uncharacterized protein</fullName>
    </submittedName>
</protein>
<dbReference type="EMBL" id="ML995808">
    <property type="protein sequence ID" value="KAF2774115.1"/>
    <property type="molecule type" value="Genomic_DNA"/>
</dbReference>
<reference evidence="2" key="1">
    <citation type="journal article" date="2020" name="Stud. Mycol.">
        <title>101 Dothideomycetes genomes: a test case for predicting lifestyles and emergence of pathogens.</title>
        <authorList>
            <person name="Haridas S."/>
            <person name="Albert R."/>
            <person name="Binder M."/>
            <person name="Bloem J."/>
            <person name="Labutti K."/>
            <person name="Salamov A."/>
            <person name="Andreopoulos B."/>
            <person name="Baker S."/>
            <person name="Barry K."/>
            <person name="Bills G."/>
            <person name="Bluhm B."/>
            <person name="Cannon C."/>
            <person name="Castanera R."/>
            <person name="Culley D."/>
            <person name="Daum C."/>
            <person name="Ezra D."/>
            <person name="Gonzalez J."/>
            <person name="Henrissat B."/>
            <person name="Kuo A."/>
            <person name="Liang C."/>
            <person name="Lipzen A."/>
            <person name="Lutzoni F."/>
            <person name="Magnuson J."/>
            <person name="Mondo S."/>
            <person name="Nolan M."/>
            <person name="Ohm R."/>
            <person name="Pangilinan J."/>
            <person name="Park H.-J."/>
            <person name="Ramirez L."/>
            <person name="Alfaro M."/>
            <person name="Sun H."/>
            <person name="Tritt A."/>
            <person name="Yoshinaga Y."/>
            <person name="Zwiers L.-H."/>
            <person name="Turgeon B."/>
            <person name="Goodwin S."/>
            <person name="Spatafora J."/>
            <person name="Crous P."/>
            <person name="Grigoriev I."/>
        </authorList>
    </citation>
    <scope>NUCLEOTIDE SEQUENCE</scope>
    <source>
        <strain evidence="2">CBS 116005</strain>
    </source>
</reference>
<feature type="compositionally biased region" description="Basic and acidic residues" evidence="1">
    <location>
        <begin position="1"/>
        <end position="14"/>
    </location>
</feature>
<dbReference type="AlphaFoldDB" id="A0A6G1LML9"/>
<feature type="region of interest" description="Disordered" evidence="1">
    <location>
        <begin position="1"/>
        <end position="42"/>
    </location>
</feature>